<dbReference type="EMBL" id="JANBOJ010000161">
    <property type="protein sequence ID" value="KAJ1721601.1"/>
    <property type="molecule type" value="Genomic_DNA"/>
</dbReference>
<feature type="compositionally biased region" description="Pro residues" evidence="1">
    <location>
        <begin position="1"/>
        <end position="11"/>
    </location>
</feature>
<evidence type="ECO:0000256" key="1">
    <source>
        <dbReference type="SAM" id="MobiDB-lite"/>
    </source>
</evidence>
<reference evidence="2" key="1">
    <citation type="submission" date="2022-07" db="EMBL/GenBank/DDBJ databases">
        <title>Phylogenomic reconstructions and comparative analyses of Kickxellomycotina fungi.</title>
        <authorList>
            <person name="Reynolds N.K."/>
            <person name="Stajich J.E."/>
            <person name="Barry K."/>
            <person name="Grigoriev I.V."/>
            <person name="Crous P."/>
            <person name="Smith M.E."/>
        </authorList>
    </citation>
    <scope>NUCLEOTIDE SEQUENCE</scope>
    <source>
        <strain evidence="2">NBRC 32514</strain>
    </source>
</reference>
<dbReference type="EMBL" id="JANBOJ010000453">
    <property type="protein sequence ID" value="KAJ1719217.1"/>
    <property type="molecule type" value="Genomic_DNA"/>
</dbReference>
<protein>
    <submittedName>
        <fullName evidence="2">Uncharacterized protein</fullName>
    </submittedName>
</protein>
<sequence length="58" mass="6382">MTIPPNPPPSTPKADPEAQKRKLANMSTDATPTGVRVPNYQNSAQKPKRQRPAQKDTE</sequence>
<gene>
    <name evidence="3" type="ORF">LPJ53_003912</name>
    <name evidence="2" type="ORF">LPJ53_005979</name>
</gene>
<dbReference type="Proteomes" id="UP001149813">
    <property type="component" value="Unassembled WGS sequence"/>
</dbReference>
<organism evidence="2 4">
    <name type="scientific">Coemansia erecta</name>
    <dbReference type="NCBI Taxonomy" id="147472"/>
    <lineage>
        <taxon>Eukaryota</taxon>
        <taxon>Fungi</taxon>
        <taxon>Fungi incertae sedis</taxon>
        <taxon>Zoopagomycota</taxon>
        <taxon>Kickxellomycotina</taxon>
        <taxon>Kickxellomycetes</taxon>
        <taxon>Kickxellales</taxon>
        <taxon>Kickxellaceae</taxon>
        <taxon>Coemansia</taxon>
    </lineage>
</organism>
<evidence type="ECO:0000313" key="2">
    <source>
        <dbReference type="EMBL" id="KAJ1719217.1"/>
    </source>
</evidence>
<evidence type="ECO:0000313" key="4">
    <source>
        <dbReference type="Proteomes" id="UP001149813"/>
    </source>
</evidence>
<dbReference type="AlphaFoldDB" id="A0A9W8CPV7"/>
<accession>A0A9W8CPV7</accession>
<feature type="non-terminal residue" evidence="2">
    <location>
        <position position="58"/>
    </location>
</feature>
<evidence type="ECO:0000313" key="3">
    <source>
        <dbReference type="EMBL" id="KAJ1721601.1"/>
    </source>
</evidence>
<name>A0A9W8CPV7_9FUNG</name>
<comment type="caution">
    <text evidence="2">The sequence shown here is derived from an EMBL/GenBank/DDBJ whole genome shotgun (WGS) entry which is preliminary data.</text>
</comment>
<proteinExistence type="predicted"/>
<keyword evidence="4" id="KW-1185">Reference proteome</keyword>
<feature type="region of interest" description="Disordered" evidence="1">
    <location>
        <begin position="1"/>
        <end position="58"/>
    </location>
</feature>